<feature type="transmembrane region" description="Helical" evidence="8">
    <location>
        <begin position="191"/>
        <end position="214"/>
    </location>
</feature>
<evidence type="ECO:0000256" key="2">
    <source>
        <dbReference type="ARBA" id="ARBA00022475"/>
    </source>
</evidence>
<organism evidence="10 11">
    <name type="scientific">Caldicellulosiruptor naganoensis</name>
    <dbReference type="NCBI Taxonomy" id="29324"/>
    <lineage>
        <taxon>Bacteria</taxon>
        <taxon>Bacillati</taxon>
        <taxon>Bacillota</taxon>
        <taxon>Bacillota incertae sedis</taxon>
        <taxon>Caldicellulosiruptorales</taxon>
        <taxon>Caldicellulosiruptoraceae</taxon>
        <taxon>Caldicellulosiruptor</taxon>
    </lineage>
</organism>
<dbReference type="EMBL" id="CP113864">
    <property type="protein sequence ID" value="WAM31374.1"/>
    <property type="molecule type" value="Genomic_DNA"/>
</dbReference>
<feature type="transmembrane region" description="Helical" evidence="8">
    <location>
        <begin position="242"/>
        <end position="259"/>
    </location>
</feature>
<keyword evidence="2" id="KW-1003">Cell membrane</keyword>
<keyword evidence="6 8" id="KW-1133">Transmembrane helix</keyword>
<gene>
    <name evidence="10" type="ORF">OTJ99_002236</name>
</gene>
<dbReference type="InterPro" id="IPR050297">
    <property type="entry name" value="LipidA_mod_glycosyltrf_83"/>
</dbReference>
<proteinExistence type="predicted"/>
<dbReference type="RefSeq" id="WP_045166186.1">
    <property type="nucleotide sequence ID" value="NZ_CP113864.1"/>
</dbReference>
<evidence type="ECO:0000256" key="7">
    <source>
        <dbReference type="ARBA" id="ARBA00023136"/>
    </source>
</evidence>
<feature type="transmembrane region" description="Helical" evidence="8">
    <location>
        <begin position="40"/>
        <end position="62"/>
    </location>
</feature>
<dbReference type="PANTHER" id="PTHR33908:SF11">
    <property type="entry name" value="MEMBRANE PROTEIN"/>
    <property type="match status" value="1"/>
</dbReference>
<feature type="transmembrane region" description="Helical" evidence="8">
    <location>
        <begin position="12"/>
        <end position="34"/>
    </location>
</feature>
<evidence type="ECO:0000256" key="3">
    <source>
        <dbReference type="ARBA" id="ARBA00022676"/>
    </source>
</evidence>
<feature type="transmembrane region" description="Helical" evidence="8">
    <location>
        <begin position="394"/>
        <end position="413"/>
    </location>
</feature>
<evidence type="ECO:0000256" key="6">
    <source>
        <dbReference type="ARBA" id="ARBA00022989"/>
    </source>
</evidence>
<dbReference type="InterPro" id="IPR038731">
    <property type="entry name" value="RgtA/B/C-like"/>
</dbReference>
<keyword evidence="4" id="KW-0808">Transferase</keyword>
<feature type="transmembrane region" description="Helical" evidence="8">
    <location>
        <begin position="71"/>
        <end position="90"/>
    </location>
</feature>
<accession>A0ABY7BJ51</accession>
<feature type="transmembrane region" description="Helical" evidence="8">
    <location>
        <begin position="268"/>
        <end position="295"/>
    </location>
</feature>
<feature type="transmembrane region" description="Helical" evidence="8">
    <location>
        <begin position="425"/>
        <end position="443"/>
    </location>
</feature>
<feature type="transmembrane region" description="Helical" evidence="8">
    <location>
        <begin position="119"/>
        <end position="138"/>
    </location>
</feature>
<evidence type="ECO:0000256" key="1">
    <source>
        <dbReference type="ARBA" id="ARBA00004651"/>
    </source>
</evidence>
<feature type="domain" description="Glycosyltransferase RgtA/B/C/D-like" evidence="9">
    <location>
        <begin position="130"/>
        <end position="273"/>
    </location>
</feature>
<evidence type="ECO:0000256" key="4">
    <source>
        <dbReference type="ARBA" id="ARBA00022679"/>
    </source>
</evidence>
<feature type="transmembrane region" description="Helical" evidence="8">
    <location>
        <begin position="449"/>
        <end position="468"/>
    </location>
</feature>
<dbReference type="PANTHER" id="PTHR33908">
    <property type="entry name" value="MANNOSYLTRANSFERASE YKCB-RELATED"/>
    <property type="match status" value="1"/>
</dbReference>
<evidence type="ECO:0000259" key="9">
    <source>
        <dbReference type="Pfam" id="PF13231"/>
    </source>
</evidence>
<feature type="transmembrane region" description="Helical" evidence="8">
    <location>
        <begin position="150"/>
        <end position="171"/>
    </location>
</feature>
<feature type="transmembrane region" description="Helical" evidence="8">
    <location>
        <begin position="221"/>
        <end position="236"/>
    </location>
</feature>
<protein>
    <submittedName>
        <fullName evidence="10">Glycosyltransferase family 39 protein</fullName>
    </submittedName>
</protein>
<dbReference type="Proteomes" id="UP001164745">
    <property type="component" value="Chromosome"/>
</dbReference>
<comment type="subcellular location">
    <subcellularLocation>
        <location evidence="1">Cell membrane</location>
        <topology evidence="1">Multi-pass membrane protein</topology>
    </subcellularLocation>
</comment>
<reference evidence="10" key="1">
    <citation type="submission" date="2022-12" db="EMBL/GenBank/DDBJ databases">
        <authorList>
            <person name="Bing R.G."/>
            <person name="Willard D.J."/>
            <person name="Manesh M.J.H."/>
            <person name="Laemthong T."/>
            <person name="Crosby J.R."/>
            <person name="Kelly R.M."/>
        </authorList>
    </citation>
    <scope>NUCLEOTIDE SEQUENCE</scope>
    <source>
        <strain evidence="10">DSM 8991</strain>
    </source>
</reference>
<evidence type="ECO:0000313" key="10">
    <source>
        <dbReference type="EMBL" id="WAM31374.1"/>
    </source>
</evidence>
<keyword evidence="3" id="KW-0328">Glycosyltransferase</keyword>
<evidence type="ECO:0000256" key="5">
    <source>
        <dbReference type="ARBA" id="ARBA00022692"/>
    </source>
</evidence>
<keyword evidence="11" id="KW-1185">Reference proteome</keyword>
<sequence>MQNTVGRLDTFFRYIVVVLLGLAIVLSFQFRIVALTHKKISFVVMVILLLSAFLIFNIWLFIFQKLANKKLAILLLILVIAAPRLIWIFLMPTKPVSDYLCFYSYAQKASQGFLKGYDMTFTLFRFRFGYSLILALVFKIFGSSIIVGKFFNVFLSVILGLIIYFTVDYLFGKEAATYSAVLYAFWPSQIMYNSVLASEHPFIVFLVLGLYFLIRAIKEKKAIFGIFAGVLVAISNHIRPVAVVIIIAMVFLFALKALCKDFKILKSAVLSIISYVVTFYTVGYLIFCLTGIPVWKTSMGLNLMIGTDYTTYGMNNPKHSLFVKKYAYDFQRMHGEAMKIGLERLKKETKKFLAILPRKHAIIWGDDSFGYFWSTFKVYKTTHFVNLVKNHPTIFYMFSQLYYYVILIYIILGILSSKKNANKEIFLLLNLIFLGYVVLHIFLEVQPRYHYPAIFTLFLLSGQGIKWLREKLKRFQYCS</sequence>
<evidence type="ECO:0000313" key="11">
    <source>
        <dbReference type="Proteomes" id="UP001164745"/>
    </source>
</evidence>
<keyword evidence="5 8" id="KW-0812">Transmembrane</keyword>
<keyword evidence="7 8" id="KW-0472">Membrane</keyword>
<name>A0ABY7BJ51_9FIRM</name>
<dbReference type="Pfam" id="PF13231">
    <property type="entry name" value="PMT_2"/>
    <property type="match status" value="1"/>
</dbReference>
<evidence type="ECO:0000256" key="8">
    <source>
        <dbReference type="SAM" id="Phobius"/>
    </source>
</evidence>